<proteinExistence type="predicted"/>
<name>A0ABR4M793_9EURO</name>
<protein>
    <submittedName>
        <fullName evidence="1">Uncharacterized protein</fullName>
    </submittedName>
</protein>
<reference evidence="1 2" key="1">
    <citation type="submission" date="2024-07" db="EMBL/GenBank/DDBJ databases">
        <title>Section-level genome sequencing and comparative genomics of Aspergillus sections Usti and Cavernicolus.</title>
        <authorList>
            <consortium name="Lawrence Berkeley National Laboratory"/>
            <person name="Nybo J.L."/>
            <person name="Vesth T.C."/>
            <person name="Theobald S."/>
            <person name="Frisvad J.C."/>
            <person name="Larsen T.O."/>
            <person name="Kjaerboelling I."/>
            <person name="Rothschild-Mancinelli K."/>
            <person name="Lyhne E.K."/>
            <person name="Kogle M.E."/>
            <person name="Barry K."/>
            <person name="Clum A."/>
            <person name="Na H."/>
            <person name="Ledsgaard L."/>
            <person name="Lin J."/>
            <person name="Lipzen A."/>
            <person name="Kuo A."/>
            <person name="Riley R."/>
            <person name="Mondo S."/>
            <person name="Labutti K."/>
            <person name="Haridas S."/>
            <person name="Pangalinan J."/>
            <person name="Salamov A.A."/>
            <person name="Simmons B.A."/>
            <person name="Magnuson J.K."/>
            <person name="Chen J."/>
            <person name="Drula E."/>
            <person name="Henrissat B."/>
            <person name="Wiebenga A."/>
            <person name="Lubbers R.J."/>
            <person name="Gomes A.C."/>
            <person name="Macurrencykelacurrency M.R."/>
            <person name="Stajich J."/>
            <person name="Grigoriev I.V."/>
            <person name="Mortensen U.H."/>
            <person name="De Vries R.P."/>
            <person name="Baker S.E."/>
            <person name="Andersen M.R."/>
        </authorList>
    </citation>
    <scope>NUCLEOTIDE SEQUENCE [LARGE SCALE GENOMIC DNA]</scope>
    <source>
        <strain evidence="1 2">CBS 449.75</strain>
    </source>
</reference>
<gene>
    <name evidence="1" type="ORF">BJX67DRAFT_339651</name>
</gene>
<organism evidence="1 2">
    <name type="scientific">Aspergillus lucknowensis</name>
    <dbReference type="NCBI Taxonomy" id="176173"/>
    <lineage>
        <taxon>Eukaryota</taxon>
        <taxon>Fungi</taxon>
        <taxon>Dikarya</taxon>
        <taxon>Ascomycota</taxon>
        <taxon>Pezizomycotina</taxon>
        <taxon>Eurotiomycetes</taxon>
        <taxon>Eurotiomycetidae</taxon>
        <taxon>Eurotiales</taxon>
        <taxon>Aspergillaceae</taxon>
        <taxon>Aspergillus</taxon>
        <taxon>Aspergillus subgen. Nidulantes</taxon>
    </lineage>
</organism>
<accession>A0ABR4M793</accession>
<dbReference type="GeneID" id="98142757"/>
<comment type="caution">
    <text evidence="1">The sequence shown here is derived from an EMBL/GenBank/DDBJ whole genome shotgun (WGS) entry which is preliminary data.</text>
</comment>
<dbReference type="RefSeq" id="XP_070891468.1">
    <property type="nucleotide sequence ID" value="XM_071027685.1"/>
</dbReference>
<dbReference type="EMBL" id="JBFXLQ010000001">
    <property type="protein sequence ID" value="KAL2872490.1"/>
    <property type="molecule type" value="Genomic_DNA"/>
</dbReference>
<keyword evidence="2" id="KW-1185">Reference proteome</keyword>
<evidence type="ECO:0000313" key="1">
    <source>
        <dbReference type="EMBL" id="KAL2872490.1"/>
    </source>
</evidence>
<sequence>MSTASCDAFMELVKYPVVHIGPDELNELKVDINVIRLHDITCSNTGDAESNFFLPLSNDAISSRHKLNLESP</sequence>
<dbReference type="Proteomes" id="UP001610432">
    <property type="component" value="Unassembled WGS sequence"/>
</dbReference>
<evidence type="ECO:0000313" key="2">
    <source>
        <dbReference type="Proteomes" id="UP001610432"/>
    </source>
</evidence>